<feature type="binding site" evidence="2">
    <location>
        <position position="8"/>
    </location>
    <ligand>
        <name>Fe cation</name>
        <dbReference type="ChEBI" id="CHEBI:24875"/>
        <label>1</label>
    </ligand>
</feature>
<comment type="caution">
    <text evidence="3">The sequence shown here is derived from an EMBL/GenBank/DDBJ whole genome shotgun (WGS) entry which is preliminary data.</text>
</comment>
<feature type="active site" description="Proton donor" evidence="1">
    <location>
        <position position="68"/>
    </location>
</feature>
<keyword evidence="4" id="KW-1185">Reference proteome</keyword>
<feature type="binding site" evidence="2">
    <location>
        <position position="178"/>
    </location>
    <ligand>
        <name>Fe cation</name>
        <dbReference type="ChEBI" id="CHEBI:24875"/>
        <label>2</label>
    </ligand>
</feature>
<evidence type="ECO:0000313" key="4">
    <source>
        <dbReference type="Proteomes" id="UP000320078"/>
    </source>
</evidence>
<dbReference type="PANTHER" id="PTHR36303:SF1">
    <property type="entry name" value="2',3'-CYCLIC-NUCLEOTIDE 2'-PHOSPHODIESTERASE"/>
    <property type="match status" value="1"/>
</dbReference>
<dbReference type="InterPro" id="IPR029052">
    <property type="entry name" value="Metallo-depent_PP-like"/>
</dbReference>
<protein>
    <submittedName>
        <fullName evidence="3">Putative metallophosphoesterase</fullName>
    </submittedName>
</protein>
<dbReference type="PIRSF" id="PIRSF004789">
    <property type="entry name" value="DR1281"/>
    <property type="match status" value="1"/>
</dbReference>
<evidence type="ECO:0000256" key="2">
    <source>
        <dbReference type="PIRSR" id="PIRSR004789-51"/>
    </source>
</evidence>
<dbReference type="Proteomes" id="UP000320078">
    <property type="component" value="Unassembled WGS sequence"/>
</dbReference>
<organism evidence="3 4">
    <name type="scientific">Candidatus Phytoplasma pini</name>
    <dbReference type="NCBI Taxonomy" id="267362"/>
    <lineage>
        <taxon>Bacteria</taxon>
        <taxon>Bacillati</taxon>
        <taxon>Mycoplasmatota</taxon>
        <taxon>Mollicutes</taxon>
        <taxon>Acholeplasmatales</taxon>
        <taxon>Acholeplasmataceae</taxon>
        <taxon>Candidatus Phytoplasma</taxon>
    </lineage>
</organism>
<dbReference type="EMBL" id="VIAE01000006">
    <property type="protein sequence ID" value="TVY12212.1"/>
    <property type="molecule type" value="Genomic_DNA"/>
</dbReference>
<proteinExistence type="predicted"/>
<name>A0A559KJA0_9MOLU</name>
<dbReference type="AlphaFoldDB" id="A0A559KJA0"/>
<gene>
    <name evidence="3" type="ORF">MDPP_00280</name>
</gene>
<dbReference type="Pfam" id="PF13277">
    <property type="entry name" value="YmdB"/>
    <property type="match status" value="1"/>
</dbReference>
<dbReference type="GO" id="GO:0004113">
    <property type="term" value="F:2',3'-cyclic-nucleotide 3'-phosphodiesterase activity"/>
    <property type="evidence" value="ECO:0007669"/>
    <property type="project" value="TreeGrafter"/>
</dbReference>
<dbReference type="OrthoDB" id="9801109at2"/>
<reference evidence="3 4" key="1">
    <citation type="submission" date="2019-06" db="EMBL/GenBank/DDBJ databases">
        <title>Draft Genome Sequence of Candidatus Phytoplasma pini-Related Strain MDPP: A Resource for Comparative Genomics of Gymnosperm-infecting Phytoplasmas.</title>
        <authorList>
            <person name="Cai W."/>
            <person name="Costanzo S."/>
            <person name="Shao J."/>
            <person name="Zhao Y."/>
            <person name="Davis R."/>
        </authorList>
    </citation>
    <scope>NUCLEOTIDE SEQUENCE [LARGE SCALE GENOMIC DNA]</scope>
    <source>
        <strain evidence="3 4">MDPP</strain>
    </source>
</reference>
<feature type="binding site" evidence="2">
    <location>
        <position position="39"/>
    </location>
    <ligand>
        <name>Fe cation</name>
        <dbReference type="ChEBI" id="CHEBI:24875"/>
        <label>1</label>
    </ligand>
</feature>
<dbReference type="SUPFAM" id="SSF56300">
    <property type="entry name" value="Metallo-dependent phosphatases"/>
    <property type="match status" value="1"/>
</dbReference>
<feature type="binding site" evidence="2">
    <location>
        <position position="67"/>
    </location>
    <ligand>
        <name>Fe cation</name>
        <dbReference type="ChEBI" id="CHEBI:24875"/>
        <label>2</label>
    </ligand>
</feature>
<evidence type="ECO:0000256" key="1">
    <source>
        <dbReference type="PIRSR" id="PIRSR004789-50"/>
    </source>
</evidence>
<dbReference type="PANTHER" id="PTHR36303">
    <property type="entry name" value="2',3'-CYCLIC-NUCLEOTIDE 2'-PHOSPHODIESTERASE"/>
    <property type="match status" value="1"/>
</dbReference>
<accession>A0A559KJA0</accession>
<keyword evidence="2" id="KW-0479">Metal-binding</keyword>
<evidence type="ECO:0000313" key="3">
    <source>
        <dbReference type="EMBL" id="TVY12212.1"/>
    </source>
</evidence>
<dbReference type="RefSeq" id="WP_144658454.1">
    <property type="nucleotide sequence ID" value="NZ_VIAE01000006.1"/>
</dbReference>
<dbReference type="InterPro" id="IPR005235">
    <property type="entry name" value="YmdB-like"/>
</dbReference>
<feature type="binding site" evidence="2">
    <location>
        <position position="39"/>
    </location>
    <ligand>
        <name>Fe cation</name>
        <dbReference type="ChEBI" id="CHEBI:24875"/>
        <label>2</label>
    </ligand>
</feature>
<feature type="binding site" evidence="2">
    <location>
        <position position="40"/>
    </location>
    <ligand>
        <name>Fe cation</name>
        <dbReference type="ChEBI" id="CHEBI:24875"/>
        <label>1</label>
    </ligand>
</feature>
<dbReference type="NCBIfam" id="TIGR00282">
    <property type="entry name" value="TIGR00282 family metallophosphoesterase"/>
    <property type="match status" value="1"/>
</dbReference>
<dbReference type="Gene3D" id="3.60.21.10">
    <property type="match status" value="1"/>
</dbReference>
<sequence>MNILFIGDVYGASGAEYLMEKINFLKNKYKPDLVVANTENVDNGKGLDFKNYYDLVISGVDLMTMGNHTWGNSFLSSFIDKTDIIRPINLDKKLSSSGSGFKILKRKNQKILIMNALGRVFMNNNNLSCPFKQVEKILNNYHQQYDYSLLDFHAQATSEKLALAHYFDGKIDAIVGTHTHIQTNDDRILPHNTLYISDVGLTGPSEGVIGQDKNIIIHNFLNVNNKIKHKISSGKRQINGVFLNLGNKKRKITKITLKE</sequence>
<dbReference type="GO" id="GO:0046872">
    <property type="term" value="F:metal ion binding"/>
    <property type="evidence" value="ECO:0007669"/>
    <property type="project" value="UniProtKB-KW"/>
</dbReference>
<feature type="binding site" evidence="2">
    <location>
        <position position="153"/>
    </location>
    <ligand>
        <name>Fe cation</name>
        <dbReference type="ChEBI" id="CHEBI:24875"/>
        <label>2</label>
    </ligand>
</feature>
<feature type="binding site" evidence="2">
    <location>
        <position position="180"/>
    </location>
    <ligand>
        <name>Fe cation</name>
        <dbReference type="ChEBI" id="CHEBI:24875"/>
        <label>1</label>
    </ligand>
</feature>